<dbReference type="EMBL" id="BJXA01000069">
    <property type="protein sequence ID" value="GEM42412.1"/>
    <property type="molecule type" value="Genomic_DNA"/>
</dbReference>
<proteinExistence type="predicted"/>
<evidence type="ECO:0000313" key="2">
    <source>
        <dbReference type="Proteomes" id="UP000321424"/>
    </source>
</evidence>
<reference evidence="1 2" key="1">
    <citation type="submission" date="2019-07" db="EMBL/GenBank/DDBJ databases">
        <title>Whole genome shotgun sequence of Nocardia ninae NBRC 108245.</title>
        <authorList>
            <person name="Hosoyama A."/>
            <person name="Uohara A."/>
            <person name="Ohji S."/>
            <person name="Ichikawa N."/>
        </authorList>
    </citation>
    <scope>NUCLEOTIDE SEQUENCE [LARGE SCALE GENOMIC DNA]</scope>
    <source>
        <strain evidence="1 2">NBRC 108245</strain>
    </source>
</reference>
<dbReference type="Proteomes" id="UP000321424">
    <property type="component" value="Unassembled WGS sequence"/>
</dbReference>
<gene>
    <name evidence="1" type="ORF">NN4_69310</name>
</gene>
<accession>A0A511MP76</accession>
<comment type="caution">
    <text evidence="1">The sequence shown here is derived from an EMBL/GenBank/DDBJ whole genome shotgun (WGS) entry which is preliminary data.</text>
</comment>
<protein>
    <submittedName>
        <fullName evidence="1">Uncharacterized protein</fullName>
    </submittedName>
</protein>
<evidence type="ECO:0000313" key="1">
    <source>
        <dbReference type="EMBL" id="GEM42412.1"/>
    </source>
</evidence>
<keyword evidence="2" id="KW-1185">Reference proteome</keyword>
<dbReference type="AlphaFoldDB" id="A0A511MP76"/>
<organism evidence="1 2">
    <name type="scientific">Nocardia ninae NBRC 108245</name>
    <dbReference type="NCBI Taxonomy" id="1210091"/>
    <lineage>
        <taxon>Bacteria</taxon>
        <taxon>Bacillati</taxon>
        <taxon>Actinomycetota</taxon>
        <taxon>Actinomycetes</taxon>
        <taxon>Mycobacteriales</taxon>
        <taxon>Nocardiaceae</taxon>
        <taxon>Nocardia</taxon>
    </lineage>
</organism>
<name>A0A511MP76_9NOCA</name>
<sequence>MGRDGGRESYRADRHVWSNGLRHTWLLPAGGRTVQTWGLLPDVPVGFRVDRATGVGELGQGRSQ</sequence>